<name>A0A1I4ZD55_9FLAO</name>
<sequence length="191" mass="20939">MKKLFLLPLMVLFFNALLAQKTLYVYNFSSYPIEMGSLATLPNNAITPGNPGNTGCQIQYPNLYGSVGYILPAGNTYVLENLDSATRFPFYSPDSVPEITQWLVSTSSTNTFSLNSTNSWLAYGNGQQFHYLKFEFENPSDSGGGNIGTTDYCNTGFVQDAIVSSNGSMAAYYSENLVGSITEYVIIILDN</sequence>
<dbReference type="RefSeq" id="WP_092206272.1">
    <property type="nucleotide sequence ID" value="NZ_FOVN01000001.1"/>
</dbReference>
<protein>
    <submittedName>
        <fullName evidence="1">Uncharacterized protein</fullName>
    </submittedName>
</protein>
<gene>
    <name evidence="1" type="ORF">SAMN04487989_101740</name>
</gene>
<dbReference type="OrthoDB" id="1341586at2"/>
<dbReference type="STRING" id="649333.SAMN04487989_101740"/>
<keyword evidence="2" id="KW-1185">Reference proteome</keyword>
<accession>A0A1I4ZD55</accession>
<dbReference type="EMBL" id="FOVN01000001">
    <property type="protein sequence ID" value="SFN48232.1"/>
    <property type="molecule type" value="Genomic_DNA"/>
</dbReference>
<proteinExistence type="predicted"/>
<organism evidence="1 2">
    <name type="scientific">Bizionia echini</name>
    <dbReference type="NCBI Taxonomy" id="649333"/>
    <lineage>
        <taxon>Bacteria</taxon>
        <taxon>Pseudomonadati</taxon>
        <taxon>Bacteroidota</taxon>
        <taxon>Flavobacteriia</taxon>
        <taxon>Flavobacteriales</taxon>
        <taxon>Flavobacteriaceae</taxon>
        <taxon>Bizionia</taxon>
    </lineage>
</organism>
<dbReference type="AlphaFoldDB" id="A0A1I4ZD55"/>
<evidence type="ECO:0000313" key="1">
    <source>
        <dbReference type="EMBL" id="SFN48232.1"/>
    </source>
</evidence>
<dbReference type="Proteomes" id="UP000198705">
    <property type="component" value="Unassembled WGS sequence"/>
</dbReference>
<evidence type="ECO:0000313" key="2">
    <source>
        <dbReference type="Proteomes" id="UP000198705"/>
    </source>
</evidence>
<reference evidence="2" key="1">
    <citation type="submission" date="2016-10" db="EMBL/GenBank/DDBJ databases">
        <authorList>
            <person name="Varghese N."/>
            <person name="Submissions S."/>
        </authorList>
    </citation>
    <scope>NUCLEOTIDE SEQUENCE [LARGE SCALE GENOMIC DNA]</scope>
    <source>
        <strain evidence="2">DSM 23925</strain>
    </source>
</reference>